<feature type="compositionally biased region" description="Pro residues" evidence="5">
    <location>
        <begin position="193"/>
        <end position="207"/>
    </location>
</feature>
<protein>
    <recommendedName>
        <fullName evidence="2">DNA polymerase delta subunit 3</fullName>
    </recommendedName>
</protein>
<dbReference type="GO" id="GO:0003887">
    <property type="term" value="F:DNA-directed DNA polymerase activity"/>
    <property type="evidence" value="ECO:0007669"/>
    <property type="project" value="TreeGrafter"/>
</dbReference>
<evidence type="ECO:0000256" key="1">
    <source>
        <dbReference type="ARBA" id="ARBA00004123"/>
    </source>
</evidence>
<dbReference type="InterPro" id="IPR019038">
    <property type="entry name" value="POLD3"/>
</dbReference>
<feature type="compositionally biased region" description="Basic and acidic residues" evidence="5">
    <location>
        <begin position="360"/>
        <end position="377"/>
    </location>
</feature>
<evidence type="ECO:0000256" key="3">
    <source>
        <dbReference type="ARBA" id="ARBA00022705"/>
    </source>
</evidence>
<dbReference type="AlphaFoldDB" id="A0A9W6EHE1"/>
<dbReference type="GO" id="GO:0006271">
    <property type="term" value="P:DNA strand elongation involved in DNA replication"/>
    <property type="evidence" value="ECO:0007669"/>
    <property type="project" value="TreeGrafter"/>
</dbReference>
<reference evidence="6" key="1">
    <citation type="submission" date="2022-07" db="EMBL/GenBank/DDBJ databases">
        <title>Taxonomy of Aspergillus series Nigri: significant species reduction supported by multi-species coalescent approaches.</title>
        <authorList>
            <person name="Bian C."/>
            <person name="Kusuya Y."/>
            <person name="Sklenar F."/>
            <person name="D'hooge E."/>
            <person name="Yaguchi T."/>
            <person name="Takahashi H."/>
            <person name="Hubka V."/>
        </authorList>
    </citation>
    <scope>NUCLEOTIDE SEQUENCE</scope>
    <source>
        <strain evidence="6">IFM 56815</strain>
    </source>
</reference>
<keyword evidence="3" id="KW-0235">DNA replication</keyword>
<dbReference type="GO" id="GO:0006297">
    <property type="term" value="P:nucleotide-excision repair, DNA gap filling"/>
    <property type="evidence" value="ECO:0007669"/>
    <property type="project" value="TreeGrafter"/>
</dbReference>
<name>A0A9W6EHE1_ASPTU</name>
<sequence length="470" mass="51907">MAVADYKRYLAENVLNERRTLRRILQVTYRSLGRALRVHSTLAKQMLFDFHRNENNKKPNSVNATYIITGIQKAPETPPTTNGLQDSFDGIPQSSPYISSSMPNQDVATDEIAMSSVVLVREEDLEDAKATFQSISSIYVYSLQPTVLQDLNVLTDVAGEMIAKHAQEDPLEYGKTWGMIQGNNVRRRTGGRPPVPAPAQAPAPPKATIPAKRPVKEEETPQPKKESEDKAPKTETTIKREEPPASKPTEKTAPPKQKSSIFSSFAKAKPKQKKEESATPATSAAESAEPSAAEDVVLDDASDGDEEPEELFRDSGKSASAGTRESRKEREERLRKMMEDDDEDEDEEMPDAAPSPEASKPIDEPPPKQAELKEEVTVKGGRRRGRRQVMKKKTVKDDEGYLGEIIKCYLSKAITDFISCVVTVEEPSWESFSEDEPAPPPKKKPAVSAPKGKPAAKPGQGSIMSFFSRK</sequence>
<feature type="compositionally biased region" description="Low complexity" evidence="5">
    <location>
        <begin position="256"/>
        <end position="267"/>
    </location>
</feature>
<evidence type="ECO:0000313" key="6">
    <source>
        <dbReference type="EMBL" id="GLA81912.1"/>
    </source>
</evidence>
<dbReference type="InterPro" id="IPR041913">
    <property type="entry name" value="POLD3_sf"/>
</dbReference>
<organism evidence="6 7">
    <name type="scientific">Aspergillus tubingensis</name>
    <dbReference type="NCBI Taxonomy" id="5068"/>
    <lineage>
        <taxon>Eukaryota</taxon>
        <taxon>Fungi</taxon>
        <taxon>Dikarya</taxon>
        <taxon>Ascomycota</taxon>
        <taxon>Pezizomycotina</taxon>
        <taxon>Eurotiomycetes</taxon>
        <taxon>Eurotiomycetidae</taxon>
        <taxon>Eurotiales</taxon>
        <taxon>Aspergillaceae</taxon>
        <taxon>Aspergillus</taxon>
        <taxon>Aspergillus subgen. Circumdati</taxon>
    </lineage>
</organism>
<evidence type="ECO:0000256" key="5">
    <source>
        <dbReference type="SAM" id="MobiDB-lite"/>
    </source>
</evidence>
<feature type="compositionally biased region" description="Acidic residues" evidence="5">
    <location>
        <begin position="296"/>
        <end position="309"/>
    </location>
</feature>
<comment type="caution">
    <text evidence="6">The sequence shown here is derived from an EMBL/GenBank/DDBJ whole genome shotgun (WGS) entry which is preliminary data.</text>
</comment>
<comment type="subcellular location">
    <subcellularLocation>
        <location evidence="1">Nucleus</location>
    </subcellularLocation>
</comment>
<dbReference type="GO" id="GO:1904161">
    <property type="term" value="P:DNA synthesis involved in UV-damage excision repair"/>
    <property type="evidence" value="ECO:0007669"/>
    <property type="project" value="TreeGrafter"/>
</dbReference>
<dbReference type="PANTHER" id="PTHR17598">
    <property type="entry name" value="DNA POLYMERASE DELTA SUBUNIT 3"/>
    <property type="match status" value="1"/>
</dbReference>
<dbReference type="GO" id="GO:0043625">
    <property type="term" value="C:delta DNA polymerase complex"/>
    <property type="evidence" value="ECO:0007669"/>
    <property type="project" value="InterPro"/>
</dbReference>
<dbReference type="Proteomes" id="UP001144157">
    <property type="component" value="Unassembled WGS sequence"/>
</dbReference>
<dbReference type="PANTHER" id="PTHR17598:SF13">
    <property type="entry name" value="DNA POLYMERASE DELTA SUBUNIT 3"/>
    <property type="match status" value="1"/>
</dbReference>
<feature type="compositionally biased region" description="Acidic residues" evidence="5">
    <location>
        <begin position="339"/>
        <end position="350"/>
    </location>
</feature>
<dbReference type="Pfam" id="PF09507">
    <property type="entry name" value="CDC27"/>
    <property type="match status" value="2"/>
</dbReference>
<dbReference type="EMBL" id="BRPE01000003">
    <property type="protein sequence ID" value="GLA81912.1"/>
    <property type="molecule type" value="Genomic_DNA"/>
</dbReference>
<evidence type="ECO:0000256" key="2">
    <source>
        <dbReference type="ARBA" id="ARBA00017589"/>
    </source>
</evidence>
<feature type="compositionally biased region" description="Basic and acidic residues" evidence="5">
    <location>
        <begin position="214"/>
        <end position="250"/>
    </location>
</feature>
<proteinExistence type="predicted"/>
<dbReference type="Gene3D" id="3.90.1030.20">
    <property type="entry name" value="DNA polymerase delta, p66 (Cdc27) subunit, wHTH domain"/>
    <property type="match status" value="1"/>
</dbReference>
<keyword evidence="4" id="KW-0539">Nucleus</keyword>
<feature type="region of interest" description="Disordered" evidence="5">
    <location>
        <begin position="426"/>
        <end position="470"/>
    </location>
</feature>
<accession>A0A9W6EHE1</accession>
<feature type="compositionally biased region" description="Low complexity" evidence="5">
    <location>
        <begin position="278"/>
        <end position="294"/>
    </location>
</feature>
<feature type="compositionally biased region" description="Basic residues" evidence="5">
    <location>
        <begin position="380"/>
        <end position="394"/>
    </location>
</feature>
<feature type="region of interest" description="Disordered" evidence="5">
    <location>
        <begin position="183"/>
        <end position="396"/>
    </location>
</feature>
<feature type="compositionally biased region" description="Low complexity" evidence="5">
    <location>
        <begin position="446"/>
        <end position="458"/>
    </location>
</feature>
<evidence type="ECO:0000313" key="7">
    <source>
        <dbReference type="Proteomes" id="UP001144157"/>
    </source>
</evidence>
<gene>
    <name evidence="6" type="ORF">AtubIFM56815_006091</name>
</gene>
<feature type="compositionally biased region" description="Basic and acidic residues" evidence="5">
    <location>
        <begin position="324"/>
        <end position="338"/>
    </location>
</feature>
<evidence type="ECO:0000256" key="4">
    <source>
        <dbReference type="ARBA" id="ARBA00023242"/>
    </source>
</evidence>